<dbReference type="PANTHER" id="PTHR24111">
    <property type="entry name" value="LEUCINE-RICH REPEAT-CONTAINING PROTEIN 34"/>
    <property type="match status" value="1"/>
</dbReference>
<dbReference type="InterPro" id="IPR052201">
    <property type="entry name" value="LRR-containing_regulator"/>
</dbReference>
<evidence type="ECO:0000313" key="2">
    <source>
        <dbReference type="EMBL" id="KAH8031619.1"/>
    </source>
</evidence>
<organism evidence="2 3">
    <name type="scientific">Rhipicephalus microplus</name>
    <name type="common">Cattle tick</name>
    <name type="synonym">Boophilus microplus</name>
    <dbReference type="NCBI Taxonomy" id="6941"/>
    <lineage>
        <taxon>Eukaryota</taxon>
        <taxon>Metazoa</taxon>
        <taxon>Ecdysozoa</taxon>
        <taxon>Arthropoda</taxon>
        <taxon>Chelicerata</taxon>
        <taxon>Arachnida</taxon>
        <taxon>Acari</taxon>
        <taxon>Parasitiformes</taxon>
        <taxon>Ixodida</taxon>
        <taxon>Ixodoidea</taxon>
        <taxon>Ixodidae</taxon>
        <taxon>Rhipicephalinae</taxon>
        <taxon>Rhipicephalus</taxon>
        <taxon>Boophilus</taxon>
    </lineage>
</organism>
<dbReference type="Gene3D" id="3.80.10.10">
    <property type="entry name" value="Ribonuclease Inhibitor"/>
    <property type="match status" value="1"/>
</dbReference>
<dbReference type="InterPro" id="IPR032675">
    <property type="entry name" value="LRR_dom_sf"/>
</dbReference>
<comment type="caution">
    <text evidence="2">The sequence shown here is derived from an EMBL/GenBank/DDBJ whole genome shotgun (WGS) entry which is preliminary data.</text>
</comment>
<name>A0A9J6EAR0_RHIMP</name>
<dbReference type="SUPFAM" id="SSF52047">
    <property type="entry name" value="RNI-like"/>
    <property type="match status" value="1"/>
</dbReference>
<evidence type="ECO:0008006" key="4">
    <source>
        <dbReference type="Google" id="ProtNLM"/>
    </source>
</evidence>
<protein>
    <recommendedName>
        <fullName evidence="4">Ran gtpase-activating protein</fullName>
    </recommendedName>
</protein>
<dbReference type="VEuPathDB" id="VectorBase:LOC119163135"/>
<dbReference type="Proteomes" id="UP000821866">
    <property type="component" value="Chromosome 3"/>
</dbReference>
<dbReference type="AlphaFoldDB" id="A0A9J6EAR0"/>
<keyword evidence="1" id="KW-0677">Repeat</keyword>
<dbReference type="PANTHER" id="PTHR24111:SF0">
    <property type="entry name" value="LEUCINE-RICH REPEAT-CONTAINING PROTEIN"/>
    <property type="match status" value="1"/>
</dbReference>
<evidence type="ECO:0000256" key="1">
    <source>
        <dbReference type="ARBA" id="ARBA00022737"/>
    </source>
</evidence>
<dbReference type="EMBL" id="JABSTU010000005">
    <property type="protein sequence ID" value="KAH8031619.1"/>
    <property type="molecule type" value="Genomic_DNA"/>
</dbReference>
<reference evidence="2" key="2">
    <citation type="submission" date="2021-09" db="EMBL/GenBank/DDBJ databases">
        <authorList>
            <person name="Jia N."/>
            <person name="Wang J."/>
            <person name="Shi W."/>
            <person name="Du L."/>
            <person name="Sun Y."/>
            <person name="Zhan W."/>
            <person name="Jiang J."/>
            <person name="Wang Q."/>
            <person name="Zhang B."/>
            <person name="Ji P."/>
            <person name="Sakyi L.B."/>
            <person name="Cui X."/>
            <person name="Yuan T."/>
            <person name="Jiang B."/>
            <person name="Yang W."/>
            <person name="Lam T.T.-Y."/>
            <person name="Chang Q."/>
            <person name="Ding S."/>
            <person name="Wang X."/>
            <person name="Zhu J."/>
            <person name="Ruan X."/>
            <person name="Zhao L."/>
            <person name="Wei J."/>
            <person name="Que T."/>
            <person name="Du C."/>
            <person name="Cheng J."/>
            <person name="Dai P."/>
            <person name="Han X."/>
            <person name="Huang E."/>
            <person name="Gao Y."/>
            <person name="Liu J."/>
            <person name="Shao H."/>
            <person name="Ye R."/>
            <person name="Li L."/>
            <person name="Wei W."/>
            <person name="Wang X."/>
            <person name="Wang C."/>
            <person name="Huo Q."/>
            <person name="Li W."/>
            <person name="Guo W."/>
            <person name="Chen H."/>
            <person name="Chen S."/>
            <person name="Zhou L."/>
            <person name="Zhou L."/>
            <person name="Ni X."/>
            <person name="Tian J."/>
            <person name="Zhou Y."/>
            <person name="Sheng Y."/>
            <person name="Liu T."/>
            <person name="Pan Y."/>
            <person name="Xia L."/>
            <person name="Li J."/>
            <person name="Zhao F."/>
            <person name="Cao W."/>
        </authorList>
    </citation>
    <scope>NUCLEOTIDE SEQUENCE</scope>
    <source>
        <strain evidence="2">Rmic-2018</strain>
        <tissue evidence="2">Larvae</tissue>
    </source>
</reference>
<gene>
    <name evidence="2" type="ORF">HPB51_019519</name>
</gene>
<evidence type="ECO:0000313" key="3">
    <source>
        <dbReference type="Proteomes" id="UP000821866"/>
    </source>
</evidence>
<keyword evidence="3" id="KW-1185">Reference proteome</keyword>
<proteinExistence type="predicted"/>
<sequence>MLQVNGSTRKSPTALLAAVAQSHSLQWLTLVEYYIDPADIEALAADLAIPSQFPKLGAEVIGPAPTSRLQKLHLTNCGPFTSRLEEARAKLIGGVLVELKLGQCGLNEVFASLAAKRLLHDQRLRELNLEDNNFSMKSIRSIVEVLQVNKRLKALVLNMTMHYLEEDVTSLFDMIHRIDAFSRLWIHWVFPRASEFTKCILTARTPSVSICLNDYGAEEAAEALGAIARCGNLDYVSLRYSEETKEPVLQKLADTLASTKSLKKVPLISYLLFPGCGGCISDGGGNVVGACTQIWVHVKEPQVVKISGALHYGVSHNHMVVLAR</sequence>
<reference evidence="2" key="1">
    <citation type="journal article" date="2020" name="Cell">
        <title>Large-Scale Comparative Analyses of Tick Genomes Elucidate Their Genetic Diversity and Vector Capacities.</title>
        <authorList>
            <consortium name="Tick Genome and Microbiome Consortium (TIGMIC)"/>
            <person name="Jia N."/>
            <person name="Wang J."/>
            <person name="Shi W."/>
            <person name="Du L."/>
            <person name="Sun Y."/>
            <person name="Zhan W."/>
            <person name="Jiang J.F."/>
            <person name="Wang Q."/>
            <person name="Zhang B."/>
            <person name="Ji P."/>
            <person name="Bell-Sakyi L."/>
            <person name="Cui X.M."/>
            <person name="Yuan T.T."/>
            <person name="Jiang B.G."/>
            <person name="Yang W.F."/>
            <person name="Lam T.T."/>
            <person name="Chang Q.C."/>
            <person name="Ding S.J."/>
            <person name="Wang X.J."/>
            <person name="Zhu J.G."/>
            <person name="Ruan X.D."/>
            <person name="Zhao L."/>
            <person name="Wei J.T."/>
            <person name="Ye R.Z."/>
            <person name="Que T.C."/>
            <person name="Du C.H."/>
            <person name="Zhou Y.H."/>
            <person name="Cheng J.X."/>
            <person name="Dai P.F."/>
            <person name="Guo W.B."/>
            <person name="Han X.H."/>
            <person name="Huang E.J."/>
            <person name="Li L.F."/>
            <person name="Wei W."/>
            <person name="Gao Y.C."/>
            <person name="Liu J.Z."/>
            <person name="Shao H.Z."/>
            <person name="Wang X."/>
            <person name="Wang C.C."/>
            <person name="Yang T.C."/>
            <person name="Huo Q.B."/>
            <person name="Li W."/>
            <person name="Chen H.Y."/>
            <person name="Chen S.E."/>
            <person name="Zhou L.G."/>
            <person name="Ni X.B."/>
            <person name="Tian J.H."/>
            <person name="Sheng Y."/>
            <person name="Liu T."/>
            <person name="Pan Y.S."/>
            <person name="Xia L.Y."/>
            <person name="Li J."/>
            <person name="Zhao F."/>
            <person name="Cao W.C."/>
        </authorList>
    </citation>
    <scope>NUCLEOTIDE SEQUENCE</scope>
    <source>
        <strain evidence="2">Rmic-2018</strain>
    </source>
</reference>
<accession>A0A9J6EAR0</accession>